<name>A0A418YD48_9GAMM</name>
<reference evidence="2 3" key="2">
    <citation type="submission" date="2019-01" db="EMBL/GenBank/DDBJ databases">
        <title>Motilimonas pumilus sp. nov., isolated from the gut of sea cucumber (Apostichopus japonicus).</title>
        <authorList>
            <person name="Wang F.-Q."/>
            <person name="Ren L.-H."/>
            <person name="Lin Y.-W."/>
            <person name="Sun G.-H."/>
            <person name="Du Z.-J."/>
            <person name="Zhao J.-X."/>
            <person name="Liu X.-J."/>
            <person name="Liu L.-J."/>
        </authorList>
    </citation>
    <scope>NUCLEOTIDE SEQUENCE [LARGE SCALE GENOMIC DNA]</scope>
    <source>
        <strain evidence="2 3">PLHSC7-2</strain>
    </source>
</reference>
<reference evidence="2 3" key="1">
    <citation type="submission" date="2018-09" db="EMBL/GenBank/DDBJ databases">
        <authorList>
            <person name="Wang F."/>
        </authorList>
    </citation>
    <scope>NUCLEOTIDE SEQUENCE [LARGE SCALE GENOMIC DNA]</scope>
    <source>
        <strain evidence="2 3">PLHSC7-2</strain>
    </source>
</reference>
<dbReference type="AlphaFoldDB" id="A0A418YD48"/>
<keyword evidence="3" id="KW-1185">Reference proteome</keyword>
<dbReference type="Proteomes" id="UP000283255">
    <property type="component" value="Unassembled WGS sequence"/>
</dbReference>
<evidence type="ECO:0000313" key="3">
    <source>
        <dbReference type="Proteomes" id="UP000283255"/>
    </source>
</evidence>
<accession>A0A418YD48</accession>
<dbReference type="EMBL" id="QZCH01000017">
    <property type="protein sequence ID" value="RJG42455.1"/>
    <property type="molecule type" value="Genomic_DNA"/>
</dbReference>
<feature type="domain" description="RES" evidence="1">
    <location>
        <begin position="18"/>
        <end position="141"/>
    </location>
</feature>
<sequence>MSDLALYRIVKRKFSSSAFDGEGARLFGGRWNSKGKACVYLAGSESLAILEVLVHIQAPDILSQYDLFKLHVPRKQALFLSDLPDNWRDDPAPYETAEMGDDWLASKASLALAVPSVIVPREWNFILNPKHAGFEAAISSAEQLNFTLDDRLLP</sequence>
<dbReference type="SMART" id="SM00953">
    <property type="entry name" value="RES"/>
    <property type="match status" value="1"/>
</dbReference>
<gene>
    <name evidence="2" type="ORF">D1Z90_13355</name>
</gene>
<protein>
    <submittedName>
        <fullName evidence="2">RES domain-containing protein</fullName>
    </submittedName>
</protein>
<evidence type="ECO:0000313" key="2">
    <source>
        <dbReference type="EMBL" id="RJG42455.1"/>
    </source>
</evidence>
<evidence type="ECO:0000259" key="1">
    <source>
        <dbReference type="SMART" id="SM00953"/>
    </source>
</evidence>
<dbReference type="InterPro" id="IPR014914">
    <property type="entry name" value="RES_dom"/>
</dbReference>
<proteinExistence type="predicted"/>
<organism evidence="2 3">
    <name type="scientific">Motilimonas pumila</name>
    <dbReference type="NCBI Taxonomy" id="2303987"/>
    <lineage>
        <taxon>Bacteria</taxon>
        <taxon>Pseudomonadati</taxon>
        <taxon>Pseudomonadota</taxon>
        <taxon>Gammaproteobacteria</taxon>
        <taxon>Alteromonadales</taxon>
        <taxon>Alteromonadales genera incertae sedis</taxon>
        <taxon>Motilimonas</taxon>
    </lineage>
</organism>
<comment type="caution">
    <text evidence="2">The sequence shown here is derived from an EMBL/GenBank/DDBJ whole genome shotgun (WGS) entry which is preliminary data.</text>
</comment>
<dbReference type="RefSeq" id="WP_119911277.1">
    <property type="nucleotide sequence ID" value="NZ_QZCH01000017.1"/>
</dbReference>
<dbReference type="Pfam" id="PF08808">
    <property type="entry name" value="RES"/>
    <property type="match status" value="1"/>
</dbReference>
<dbReference type="OrthoDB" id="9789501at2"/>